<dbReference type="Proteomes" id="UP000765509">
    <property type="component" value="Unassembled WGS sequence"/>
</dbReference>
<accession>A0A9Q3JCB9</accession>
<dbReference type="AlphaFoldDB" id="A0A9Q3JCB9"/>
<dbReference type="FunFam" id="3.30.70.270:FF:000020">
    <property type="entry name" value="Transposon Tf2-6 polyprotein-like Protein"/>
    <property type="match status" value="1"/>
</dbReference>
<organism evidence="2 3">
    <name type="scientific">Austropuccinia psidii MF-1</name>
    <dbReference type="NCBI Taxonomy" id="1389203"/>
    <lineage>
        <taxon>Eukaryota</taxon>
        <taxon>Fungi</taxon>
        <taxon>Dikarya</taxon>
        <taxon>Basidiomycota</taxon>
        <taxon>Pucciniomycotina</taxon>
        <taxon>Pucciniomycetes</taxon>
        <taxon>Pucciniales</taxon>
        <taxon>Sphaerophragmiaceae</taxon>
        <taxon>Austropuccinia</taxon>
    </lineage>
</organism>
<protein>
    <recommendedName>
        <fullName evidence="1">Reverse transcriptase/retrotransposon-derived protein RNase H-like domain-containing protein</fullName>
    </recommendedName>
</protein>
<dbReference type="PANTHER" id="PTHR33064">
    <property type="entry name" value="POL PROTEIN"/>
    <property type="match status" value="1"/>
</dbReference>
<gene>
    <name evidence="2" type="ORF">O181_100228</name>
</gene>
<evidence type="ECO:0000313" key="3">
    <source>
        <dbReference type="Proteomes" id="UP000765509"/>
    </source>
</evidence>
<dbReference type="InterPro" id="IPR043128">
    <property type="entry name" value="Rev_trsase/Diguanyl_cyclase"/>
</dbReference>
<dbReference type="EMBL" id="AVOT02069668">
    <property type="protein sequence ID" value="MBW0560513.1"/>
    <property type="molecule type" value="Genomic_DNA"/>
</dbReference>
<comment type="caution">
    <text evidence="2">The sequence shown here is derived from an EMBL/GenBank/DDBJ whole genome shotgun (WGS) entry which is preliminary data.</text>
</comment>
<evidence type="ECO:0000313" key="2">
    <source>
        <dbReference type="EMBL" id="MBW0560513.1"/>
    </source>
</evidence>
<sequence length="208" mass="24123">MNEIFPEERSEQWLIIYIDDIIVCSKTWEKHIYQFSRAFTNIQYLKMKISLKKCNFGFKELKELRHVVSVLSLLIDNNKPEAVLLKPMPQNKKEIQSFLGLEGYYRKNIKDFAAIERPLYKLCNKDTVFKMTGDRVKAFESLRHALTTAPILLMPEFKLPFKLYIDASGDGLGAELHQVHIINDKPVEGPICLISRQIKLTEARYGAS</sequence>
<evidence type="ECO:0000259" key="1">
    <source>
        <dbReference type="Pfam" id="PF17919"/>
    </source>
</evidence>
<dbReference type="InterPro" id="IPR043502">
    <property type="entry name" value="DNA/RNA_pol_sf"/>
</dbReference>
<dbReference type="InterPro" id="IPR041577">
    <property type="entry name" value="RT_RNaseH_2"/>
</dbReference>
<proteinExistence type="predicted"/>
<dbReference type="Gene3D" id="3.30.70.270">
    <property type="match status" value="2"/>
</dbReference>
<dbReference type="InterPro" id="IPR051320">
    <property type="entry name" value="Viral_Replic_Matur_Polypro"/>
</dbReference>
<dbReference type="PANTHER" id="PTHR33064:SF37">
    <property type="entry name" value="RIBONUCLEASE H"/>
    <property type="match status" value="1"/>
</dbReference>
<dbReference type="SUPFAM" id="SSF56672">
    <property type="entry name" value="DNA/RNA polymerases"/>
    <property type="match status" value="1"/>
</dbReference>
<feature type="domain" description="Reverse transcriptase/retrotransposon-derived protein RNase H-like" evidence="1">
    <location>
        <begin position="134"/>
        <end position="206"/>
    </location>
</feature>
<reference evidence="2" key="1">
    <citation type="submission" date="2021-03" db="EMBL/GenBank/DDBJ databases">
        <title>Draft genome sequence of rust myrtle Austropuccinia psidii MF-1, a brazilian biotype.</title>
        <authorList>
            <person name="Quecine M.C."/>
            <person name="Pachon D.M.R."/>
            <person name="Bonatelli M.L."/>
            <person name="Correr F.H."/>
            <person name="Franceschini L.M."/>
            <person name="Leite T.F."/>
            <person name="Margarido G.R.A."/>
            <person name="Almeida C.A."/>
            <person name="Ferrarezi J.A."/>
            <person name="Labate C.A."/>
        </authorList>
    </citation>
    <scope>NUCLEOTIDE SEQUENCE</scope>
    <source>
        <strain evidence="2">MF-1</strain>
    </source>
</reference>
<keyword evidence="3" id="KW-1185">Reference proteome</keyword>
<name>A0A9Q3JCB9_9BASI</name>
<dbReference type="Pfam" id="PF17919">
    <property type="entry name" value="RT_RNaseH_2"/>
    <property type="match status" value="1"/>
</dbReference>